<keyword evidence="1" id="KW-0175">Coiled coil</keyword>
<evidence type="ECO:0000256" key="1">
    <source>
        <dbReference type="SAM" id="Coils"/>
    </source>
</evidence>
<name>A0AAW1UUJ5_9CUCU</name>
<keyword evidence="4" id="KW-1185">Reference proteome</keyword>
<dbReference type="EMBL" id="JARQZJ010000099">
    <property type="protein sequence ID" value="KAK9886165.1"/>
    <property type="molecule type" value="Genomic_DNA"/>
</dbReference>
<gene>
    <name evidence="3" type="ORF">WA026_015676</name>
</gene>
<evidence type="ECO:0000313" key="3">
    <source>
        <dbReference type="EMBL" id="KAK9886165.1"/>
    </source>
</evidence>
<evidence type="ECO:0008006" key="5">
    <source>
        <dbReference type="Google" id="ProtNLM"/>
    </source>
</evidence>
<feature type="region of interest" description="Disordered" evidence="2">
    <location>
        <begin position="363"/>
        <end position="391"/>
    </location>
</feature>
<feature type="coiled-coil region" evidence="1">
    <location>
        <begin position="138"/>
        <end position="211"/>
    </location>
</feature>
<sequence>MSESQKKYIQTMKCSGCSLQGDKYVLFNCDCCGNTQCKECGDFTASEEKCFPLMNRRVLLYCPQCRKEAGNIEQLMQRNRKLKQEINTLKENLETEKQKSCNDSNQALLENSVVGDMKTYVKSLKEEIINYKENINMNEKYKIEIEEKLEQKNSQIKNLSEKNDQLRKYIEETDLKNNNLQKGFEKLKEKKQNLEAVIVTLQQQSKSVNGELQTCKNLHTDDEIETREPSSNFRIAKQGEVVTTDQLDKMLENLQISFEKRLDTKIQKLVENFDNKITNLKAQPDYQSNPLLFREDIKKGIKNVDKTKTTTIKGNLEVTNQNIVLDQRKLMEDIINLDKLNSEPICPTSKQTYAQIIQSNTRTMDHNTKLNHGKKNNDRTALDDEKNYKTL</sequence>
<proteinExistence type="predicted"/>
<organism evidence="3 4">
    <name type="scientific">Henosepilachna vigintioctopunctata</name>
    <dbReference type="NCBI Taxonomy" id="420089"/>
    <lineage>
        <taxon>Eukaryota</taxon>
        <taxon>Metazoa</taxon>
        <taxon>Ecdysozoa</taxon>
        <taxon>Arthropoda</taxon>
        <taxon>Hexapoda</taxon>
        <taxon>Insecta</taxon>
        <taxon>Pterygota</taxon>
        <taxon>Neoptera</taxon>
        <taxon>Endopterygota</taxon>
        <taxon>Coleoptera</taxon>
        <taxon>Polyphaga</taxon>
        <taxon>Cucujiformia</taxon>
        <taxon>Coccinelloidea</taxon>
        <taxon>Coccinellidae</taxon>
        <taxon>Epilachninae</taxon>
        <taxon>Epilachnini</taxon>
        <taxon>Henosepilachna</taxon>
    </lineage>
</organism>
<feature type="coiled-coil region" evidence="1">
    <location>
        <begin position="65"/>
        <end position="99"/>
    </location>
</feature>
<accession>A0AAW1UUJ5</accession>
<reference evidence="3 4" key="1">
    <citation type="submission" date="2023-03" db="EMBL/GenBank/DDBJ databases">
        <title>Genome insight into feeding habits of ladybird beetles.</title>
        <authorList>
            <person name="Li H.-S."/>
            <person name="Huang Y.-H."/>
            <person name="Pang H."/>
        </authorList>
    </citation>
    <scope>NUCLEOTIDE SEQUENCE [LARGE SCALE GENOMIC DNA]</scope>
    <source>
        <strain evidence="3">SYSU_2023b</strain>
        <tissue evidence="3">Whole body</tissue>
    </source>
</reference>
<protein>
    <recommendedName>
        <fullName evidence="5">B box-type domain-containing protein</fullName>
    </recommendedName>
</protein>
<comment type="caution">
    <text evidence="3">The sequence shown here is derived from an EMBL/GenBank/DDBJ whole genome shotgun (WGS) entry which is preliminary data.</text>
</comment>
<dbReference type="AlphaFoldDB" id="A0AAW1UUJ5"/>
<evidence type="ECO:0000313" key="4">
    <source>
        <dbReference type="Proteomes" id="UP001431783"/>
    </source>
</evidence>
<evidence type="ECO:0000256" key="2">
    <source>
        <dbReference type="SAM" id="MobiDB-lite"/>
    </source>
</evidence>
<dbReference type="Proteomes" id="UP001431783">
    <property type="component" value="Unassembled WGS sequence"/>
</dbReference>
<feature type="compositionally biased region" description="Basic and acidic residues" evidence="2">
    <location>
        <begin position="375"/>
        <end position="391"/>
    </location>
</feature>